<evidence type="ECO:0000313" key="6">
    <source>
        <dbReference type="Proteomes" id="UP001185028"/>
    </source>
</evidence>
<evidence type="ECO:0000259" key="4">
    <source>
        <dbReference type="Pfam" id="PF22725"/>
    </source>
</evidence>
<dbReference type="InterPro" id="IPR055170">
    <property type="entry name" value="GFO_IDH_MocA-like_dom"/>
</dbReference>
<keyword evidence="6" id="KW-1185">Reference proteome</keyword>
<dbReference type="InterPro" id="IPR050984">
    <property type="entry name" value="Gfo/Idh/MocA_domain"/>
</dbReference>
<reference evidence="5 6" key="1">
    <citation type="submission" date="2023-07" db="EMBL/GenBank/DDBJ databases">
        <title>Genomic Encyclopedia of Type Strains, Phase IV (KMG-IV): sequencing the most valuable type-strain genomes for metagenomic binning, comparative biology and taxonomic classification.</title>
        <authorList>
            <person name="Goeker M."/>
        </authorList>
    </citation>
    <scope>NUCLEOTIDE SEQUENCE [LARGE SCALE GENOMIC DNA]</scope>
    <source>
        <strain evidence="5 6">DSM 22170</strain>
    </source>
</reference>
<name>A0ABU1IWR8_9BACL</name>
<keyword evidence="2" id="KW-0560">Oxidoreductase</keyword>
<dbReference type="SUPFAM" id="SSF55347">
    <property type="entry name" value="Glyceraldehyde-3-phosphate dehydrogenase-like, C-terminal domain"/>
    <property type="match status" value="1"/>
</dbReference>
<dbReference type="RefSeq" id="WP_188776900.1">
    <property type="nucleotide sequence ID" value="NZ_BMMB01000008.1"/>
</dbReference>
<evidence type="ECO:0000313" key="5">
    <source>
        <dbReference type="EMBL" id="MDR6243699.1"/>
    </source>
</evidence>
<evidence type="ECO:0000256" key="2">
    <source>
        <dbReference type="ARBA" id="ARBA00023002"/>
    </source>
</evidence>
<proteinExistence type="inferred from homology"/>
<evidence type="ECO:0000259" key="3">
    <source>
        <dbReference type="Pfam" id="PF01408"/>
    </source>
</evidence>
<organism evidence="5 6">
    <name type="scientific">Paenibacillus hunanensis</name>
    <dbReference type="NCBI Taxonomy" id="539262"/>
    <lineage>
        <taxon>Bacteria</taxon>
        <taxon>Bacillati</taxon>
        <taxon>Bacillota</taxon>
        <taxon>Bacilli</taxon>
        <taxon>Bacillales</taxon>
        <taxon>Paenibacillaceae</taxon>
        <taxon>Paenibacillus</taxon>
    </lineage>
</organism>
<accession>A0ABU1IWR8</accession>
<feature type="domain" description="GFO/IDH/MocA-like oxidoreductase" evidence="4">
    <location>
        <begin position="137"/>
        <end position="252"/>
    </location>
</feature>
<dbReference type="Pfam" id="PF01408">
    <property type="entry name" value="GFO_IDH_MocA"/>
    <property type="match status" value="1"/>
</dbReference>
<dbReference type="InterPro" id="IPR000683">
    <property type="entry name" value="Gfo/Idh/MocA-like_OxRdtase_N"/>
</dbReference>
<dbReference type="Gene3D" id="3.30.360.10">
    <property type="entry name" value="Dihydrodipicolinate Reductase, domain 2"/>
    <property type="match status" value="1"/>
</dbReference>
<protein>
    <submittedName>
        <fullName evidence="5">Dehydrogenase</fullName>
    </submittedName>
</protein>
<dbReference type="InterPro" id="IPR036291">
    <property type="entry name" value="NAD(P)-bd_dom_sf"/>
</dbReference>
<evidence type="ECO:0000256" key="1">
    <source>
        <dbReference type="ARBA" id="ARBA00010928"/>
    </source>
</evidence>
<sequence>MSQPNERKLNWGVVGTGGISNKFIADLPFTSNGVAYAASSRSMESAEAFVQKYNMTRAYDDYDKMLEDPELDAVYVGTPHPLHKENVLKALHAGKHVLCEKPFTINAGELEEMIALAREKKLFLMEGMWTRFLPPLRKVREWIRDGRIGEVLLTKAEFGFRMPWEPEHRLLNPELGGGALLDTGIYPVSFASMIFGAQPEKIVSTAHMGETGVDEQFSIILGYSGGRTATLNGSIRLLLPNEAYIHGTEGYIHIPQFLFSREASLYVEGEEVETFTDDRECEGYAFEAEEAGRLILEGKLESDIMPLDESLAIMRILDEVRAQWGFKYSWE</sequence>
<feature type="domain" description="Gfo/Idh/MocA-like oxidoreductase N-terminal" evidence="3">
    <location>
        <begin position="9"/>
        <end position="127"/>
    </location>
</feature>
<dbReference type="PANTHER" id="PTHR22604:SF105">
    <property type="entry name" value="TRANS-1,2-DIHYDROBENZENE-1,2-DIOL DEHYDROGENASE"/>
    <property type="match status" value="1"/>
</dbReference>
<gene>
    <name evidence="5" type="ORF">JOC58_001592</name>
</gene>
<dbReference type="Proteomes" id="UP001185028">
    <property type="component" value="Unassembled WGS sequence"/>
</dbReference>
<dbReference type="SUPFAM" id="SSF51735">
    <property type="entry name" value="NAD(P)-binding Rossmann-fold domains"/>
    <property type="match status" value="1"/>
</dbReference>
<comment type="caution">
    <text evidence="5">The sequence shown here is derived from an EMBL/GenBank/DDBJ whole genome shotgun (WGS) entry which is preliminary data.</text>
</comment>
<dbReference type="Pfam" id="PF22725">
    <property type="entry name" value="GFO_IDH_MocA_C3"/>
    <property type="match status" value="1"/>
</dbReference>
<dbReference type="Gene3D" id="3.40.50.720">
    <property type="entry name" value="NAD(P)-binding Rossmann-like Domain"/>
    <property type="match status" value="1"/>
</dbReference>
<dbReference type="PANTHER" id="PTHR22604">
    <property type="entry name" value="OXIDOREDUCTASES"/>
    <property type="match status" value="1"/>
</dbReference>
<dbReference type="EMBL" id="JAVDQH010000005">
    <property type="protein sequence ID" value="MDR6243699.1"/>
    <property type="molecule type" value="Genomic_DNA"/>
</dbReference>
<comment type="similarity">
    <text evidence="1">Belongs to the Gfo/Idh/MocA family.</text>
</comment>